<evidence type="ECO:0000313" key="14">
    <source>
        <dbReference type="EMBL" id="SIN82629.1"/>
    </source>
</evidence>
<protein>
    <submittedName>
        <fullName evidence="14">Alkane 1-monooxygenase</fullName>
    </submittedName>
</protein>
<reference evidence="15" key="1">
    <citation type="submission" date="2016-11" db="EMBL/GenBank/DDBJ databases">
        <authorList>
            <person name="Varghese N."/>
            <person name="Submissions S."/>
        </authorList>
    </citation>
    <scope>NUCLEOTIDE SEQUENCE [LARGE SCALE GENOMIC DNA]</scope>
    <source>
        <strain evidence="15">DSM 29440</strain>
    </source>
</reference>
<keyword evidence="8" id="KW-0560">Oxidoreductase</keyword>
<comment type="subcellular location">
    <subcellularLocation>
        <location evidence="1">Cell inner membrane</location>
        <topology evidence="1">Multi-pass membrane protein</topology>
    </subcellularLocation>
</comment>
<keyword evidence="7 12" id="KW-1133">Transmembrane helix</keyword>
<dbReference type="STRING" id="1217970.SAMN05444002_0806"/>
<keyword evidence="4" id="KW-0997">Cell inner membrane</keyword>
<proteinExistence type="inferred from homology"/>
<sequence length="360" mass="38532">MPPAVLFAAITLAPVALLAAGGIAGGWWIIAAALYLTLFSAVTDQVLRRLGTRPTGTTEPGRWADALSASLALAHFGLLALGIAAVSGATGLAPWERVLAFLAFGLFMGQVSNSNAHELIHRSSRLPRALGRWVYVSLLFGHHASAHPKVHHRFVATSDDPNSARLDESYYRFALRAWSGSFRAGLAAEREMLARAGKPRWQNPYLEYIAGAAALLTLSALAFGPAGLTAHAGLAAYATAQLLMSDYVQHYGLSRAKLPGGRYEPVTDAHSWNAPHVFSSLMMLHAPRHSDHHAHPATPYPALTLPSGAPMLPAPLPSMATLALMPRLWRRVMNPRVARLRARTPTQAAAPAAESQIARA</sequence>
<evidence type="ECO:0000256" key="4">
    <source>
        <dbReference type="ARBA" id="ARBA00022519"/>
    </source>
</evidence>
<evidence type="ECO:0000256" key="6">
    <source>
        <dbReference type="ARBA" id="ARBA00022723"/>
    </source>
</evidence>
<dbReference type="RefSeq" id="WP_074254943.1">
    <property type="nucleotide sequence ID" value="NZ_FSRL01000001.1"/>
</dbReference>
<evidence type="ECO:0000256" key="7">
    <source>
        <dbReference type="ARBA" id="ARBA00022989"/>
    </source>
</evidence>
<dbReference type="GO" id="GO:0006629">
    <property type="term" value="P:lipid metabolic process"/>
    <property type="evidence" value="ECO:0007669"/>
    <property type="project" value="InterPro"/>
</dbReference>
<dbReference type="Proteomes" id="UP000184932">
    <property type="component" value="Unassembled WGS sequence"/>
</dbReference>
<evidence type="ECO:0000256" key="1">
    <source>
        <dbReference type="ARBA" id="ARBA00004429"/>
    </source>
</evidence>
<accession>A0A1N6EHX2</accession>
<feature type="transmembrane region" description="Helical" evidence="12">
    <location>
        <begin position="67"/>
        <end position="86"/>
    </location>
</feature>
<keyword evidence="9" id="KW-0408">Iron</keyword>
<evidence type="ECO:0000256" key="8">
    <source>
        <dbReference type="ARBA" id="ARBA00023002"/>
    </source>
</evidence>
<evidence type="ECO:0000256" key="12">
    <source>
        <dbReference type="SAM" id="Phobius"/>
    </source>
</evidence>
<evidence type="ECO:0000256" key="2">
    <source>
        <dbReference type="ARBA" id="ARBA00010823"/>
    </source>
</evidence>
<gene>
    <name evidence="14" type="ORF">SAMN05444002_0806</name>
</gene>
<evidence type="ECO:0000256" key="5">
    <source>
        <dbReference type="ARBA" id="ARBA00022692"/>
    </source>
</evidence>
<evidence type="ECO:0000256" key="11">
    <source>
        <dbReference type="ARBA" id="ARBA00023136"/>
    </source>
</evidence>
<dbReference type="EMBL" id="FSRL01000001">
    <property type="protein sequence ID" value="SIN82629.1"/>
    <property type="molecule type" value="Genomic_DNA"/>
</dbReference>
<evidence type="ECO:0000256" key="10">
    <source>
        <dbReference type="ARBA" id="ARBA00023033"/>
    </source>
</evidence>
<evidence type="ECO:0000256" key="9">
    <source>
        <dbReference type="ARBA" id="ARBA00023004"/>
    </source>
</evidence>
<keyword evidence="10 14" id="KW-0503">Monooxygenase</keyword>
<dbReference type="InterPro" id="IPR033885">
    <property type="entry name" value="AlkB/XylM"/>
</dbReference>
<dbReference type="OrthoDB" id="4759734at2"/>
<feature type="domain" description="Fatty acid desaturase" evidence="13">
    <location>
        <begin position="95"/>
        <end position="303"/>
    </location>
</feature>
<name>A0A1N6EHX2_9RHOB</name>
<evidence type="ECO:0000313" key="15">
    <source>
        <dbReference type="Proteomes" id="UP000184932"/>
    </source>
</evidence>
<comment type="similarity">
    <text evidence="2">Belongs to the fatty acid desaturase type 1 family. AlkB subfamily.</text>
</comment>
<keyword evidence="15" id="KW-1185">Reference proteome</keyword>
<keyword evidence="11 12" id="KW-0472">Membrane</keyword>
<keyword evidence="3" id="KW-1003">Cell membrane</keyword>
<dbReference type="AlphaFoldDB" id="A0A1N6EHX2"/>
<dbReference type="GO" id="GO:0005886">
    <property type="term" value="C:plasma membrane"/>
    <property type="evidence" value="ECO:0007669"/>
    <property type="project" value="UniProtKB-SubCell"/>
</dbReference>
<dbReference type="InterPro" id="IPR005804">
    <property type="entry name" value="FA_desaturase_dom"/>
</dbReference>
<dbReference type="PANTHER" id="PTHR38674">
    <property type="entry name" value="ALKANE 1-MONOOXYGENASE 1"/>
    <property type="match status" value="1"/>
</dbReference>
<dbReference type="Pfam" id="PF00487">
    <property type="entry name" value="FA_desaturase"/>
    <property type="match status" value="1"/>
</dbReference>
<dbReference type="CDD" id="cd03512">
    <property type="entry name" value="Alkane-hydroxylase"/>
    <property type="match status" value="1"/>
</dbReference>
<evidence type="ECO:0000259" key="13">
    <source>
        <dbReference type="Pfam" id="PF00487"/>
    </source>
</evidence>
<keyword evidence="5 12" id="KW-0812">Transmembrane</keyword>
<dbReference type="GO" id="GO:0004497">
    <property type="term" value="F:monooxygenase activity"/>
    <property type="evidence" value="ECO:0007669"/>
    <property type="project" value="UniProtKB-KW"/>
</dbReference>
<evidence type="ECO:0000256" key="3">
    <source>
        <dbReference type="ARBA" id="ARBA00022475"/>
    </source>
</evidence>
<organism evidence="14 15">
    <name type="scientific">Vannielia litorea</name>
    <dbReference type="NCBI Taxonomy" id="1217970"/>
    <lineage>
        <taxon>Bacteria</taxon>
        <taxon>Pseudomonadati</taxon>
        <taxon>Pseudomonadota</taxon>
        <taxon>Alphaproteobacteria</taxon>
        <taxon>Rhodobacterales</taxon>
        <taxon>Paracoccaceae</taxon>
        <taxon>Vannielia</taxon>
    </lineage>
</organism>
<keyword evidence="6" id="KW-0479">Metal-binding</keyword>
<dbReference type="PANTHER" id="PTHR38674:SF1">
    <property type="entry name" value="ALKANE 1-MONOOXYGENASE 1"/>
    <property type="match status" value="1"/>
</dbReference>
<dbReference type="GO" id="GO:0046872">
    <property type="term" value="F:metal ion binding"/>
    <property type="evidence" value="ECO:0007669"/>
    <property type="project" value="UniProtKB-KW"/>
</dbReference>